<sequence>MLPVPLLKGEPARLRRSLFMRRARCFRHWLTVDLLSVSMLGLRGIPCASMLTSIRMASDELSSSTVRLRRCVLSHYLKSASLRMNGTSNLSAAAQMALTLFTLQKLS</sequence>
<evidence type="ECO:0000313" key="1">
    <source>
        <dbReference type="EMBL" id="KAG5176955.1"/>
    </source>
</evidence>
<protein>
    <submittedName>
        <fullName evidence="1">Uncharacterized protein</fullName>
    </submittedName>
</protein>
<reference evidence="1" key="1">
    <citation type="submission" date="2021-02" db="EMBL/GenBank/DDBJ databases">
        <title>First Annotated Genome of the Yellow-green Alga Tribonema minus.</title>
        <authorList>
            <person name="Mahan K.M."/>
        </authorList>
    </citation>
    <scope>NUCLEOTIDE SEQUENCE</scope>
    <source>
        <strain evidence="1">UTEX B ZZ1240</strain>
    </source>
</reference>
<dbReference type="Proteomes" id="UP000664859">
    <property type="component" value="Unassembled WGS sequence"/>
</dbReference>
<evidence type="ECO:0000313" key="2">
    <source>
        <dbReference type="Proteomes" id="UP000664859"/>
    </source>
</evidence>
<name>A0A835YKT2_9STRA</name>
<dbReference type="EMBL" id="JAFCMP010000531">
    <property type="protein sequence ID" value="KAG5176955.1"/>
    <property type="molecule type" value="Genomic_DNA"/>
</dbReference>
<comment type="caution">
    <text evidence="1">The sequence shown here is derived from an EMBL/GenBank/DDBJ whole genome shotgun (WGS) entry which is preliminary data.</text>
</comment>
<accession>A0A835YKT2</accession>
<proteinExistence type="predicted"/>
<keyword evidence="2" id="KW-1185">Reference proteome</keyword>
<dbReference type="AlphaFoldDB" id="A0A835YKT2"/>
<gene>
    <name evidence="1" type="ORF">JKP88DRAFT_282371</name>
</gene>
<organism evidence="1 2">
    <name type="scientific">Tribonema minus</name>
    <dbReference type="NCBI Taxonomy" id="303371"/>
    <lineage>
        <taxon>Eukaryota</taxon>
        <taxon>Sar</taxon>
        <taxon>Stramenopiles</taxon>
        <taxon>Ochrophyta</taxon>
        <taxon>PX clade</taxon>
        <taxon>Xanthophyceae</taxon>
        <taxon>Tribonematales</taxon>
        <taxon>Tribonemataceae</taxon>
        <taxon>Tribonema</taxon>
    </lineage>
</organism>